<keyword evidence="1" id="KW-0732">Signal</keyword>
<organism evidence="2 3">
    <name type="scientific">Belliella alkalica</name>
    <dbReference type="NCBI Taxonomy" id="1730871"/>
    <lineage>
        <taxon>Bacteria</taxon>
        <taxon>Pseudomonadati</taxon>
        <taxon>Bacteroidota</taxon>
        <taxon>Cytophagia</taxon>
        <taxon>Cytophagales</taxon>
        <taxon>Cyclobacteriaceae</taxon>
        <taxon>Belliella</taxon>
    </lineage>
</organism>
<dbReference type="Pfam" id="PF19630">
    <property type="entry name" value="DUF6134"/>
    <property type="match status" value="1"/>
</dbReference>
<dbReference type="RefSeq" id="WP_241409299.1">
    <property type="nucleotide sequence ID" value="NZ_JAKZGO010000001.1"/>
</dbReference>
<evidence type="ECO:0000313" key="3">
    <source>
        <dbReference type="Proteomes" id="UP001165430"/>
    </source>
</evidence>
<accession>A0ABS9V685</accession>
<feature type="chain" id="PRO_5046230825" evidence="1">
    <location>
        <begin position="22"/>
        <end position="196"/>
    </location>
</feature>
<proteinExistence type="predicted"/>
<evidence type="ECO:0000313" key="2">
    <source>
        <dbReference type="EMBL" id="MCH7411932.1"/>
    </source>
</evidence>
<evidence type="ECO:0000256" key="1">
    <source>
        <dbReference type="SAM" id="SignalP"/>
    </source>
</evidence>
<dbReference type="EMBL" id="JAKZGO010000001">
    <property type="protein sequence ID" value="MCH7411932.1"/>
    <property type="molecule type" value="Genomic_DNA"/>
</dbReference>
<feature type="signal peptide" evidence="1">
    <location>
        <begin position="1"/>
        <end position="21"/>
    </location>
</feature>
<dbReference type="InterPro" id="IPR045767">
    <property type="entry name" value="DUF6134"/>
</dbReference>
<keyword evidence="3" id="KW-1185">Reference proteome</keyword>
<name>A0ABS9V685_9BACT</name>
<dbReference type="Proteomes" id="UP001165430">
    <property type="component" value="Unassembled WGS sequence"/>
</dbReference>
<protein>
    <submittedName>
        <fullName evidence="2">Uncharacterized protein</fullName>
    </submittedName>
</protein>
<gene>
    <name evidence="2" type="ORF">MM213_00435</name>
</gene>
<sequence>MKKNKLILIVLLFVTSHLAIAQEKIKFDVTVAGFSIGEMEAIKTVKGEETFYDISSEVGFWFFGKVNVDYSINSHFKGTQLMKAKAKTKSNKGDFASDIQWIDDKYVIEANSYKYEKDTVVNHPLHYSSAMLYFEEPTKHKLFMAENYGLPSTITKMKDHYEVNVNGNKNKFYYVNGKFEKAVMESPIKNYVIKRK</sequence>
<comment type="caution">
    <text evidence="2">The sequence shown here is derived from an EMBL/GenBank/DDBJ whole genome shotgun (WGS) entry which is preliminary data.</text>
</comment>
<reference evidence="2" key="1">
    <citation type="submission" date="2022-03" db="EMBL/GenBank/DDBJ databases">
        <title>De novo assembled genomes of Belliella spp. (Cyclobacteriaceae) strains.</title>
        <authorList>
            <person name="Szabo A."/>
            <person name="Korponai K."/>
            <person name="Felfoldi T."/>
        </authorList>
    </citation>
    <scope>NUCLEOTIDE SEQUENCE</scope>
    <source>
        <strain evidence="2">DSM 111903</strain>
    </source>
</reference>